<organism evidence="1 2">
    <name type="scientific">Paratrimastix pyriformis</name>
    <dbReference type="NCBI Taxonomy" id="342808"/>
    <lineage>
        <taxon>Eukaryota</taxon>
        <taxon>Metamonada</taxon>
        <taxon>Preaxostyla</taxon>
        <taxon>Paratrimastigidae</taxon>
        <taxon>Paratrimastix</taxon>
    </lineage>
</organism>
<name>A0ABQ8URV3_9EUKA</name>
<evidence type="ECO:0000313" key="2">
    <source>
        <dbReference type="Proteomes" id="UP001141327"/>
    </source>
</evidence>
<reference evidence="1" key="1">
    <citation type="journal article" date="2022" name="bioRxiv">
        <title>Genomics of Preaxostyla Flagellates Illuminates Evolutionary Transitions and the Path Towards Mitochondrial Loss.</title>
        <authorList>
            <person name="Novak L.V.F."/>
            <person name="Treitli S.C."/>
            <person name="Pyrih J."/>
            <person name="Halakuc P."/>
            <person name="Pipaliya S.V."/>
            <person name="Vacek V."/>
            <person name="Brzon O."/>
            <person name="Soukal P."/>
            <person name="Eme L."/>
            <person name="Dacks J.B."/>
            <person name="Karnkowska A."/>
            <person name="Elias M."/>
            <person name="Hampl V."/>
        </authorList>
    </citation>
    <scope>NUCLEOTIDE SEQUENCE</scope>
    <source>
        <strain evidence="1">RCP-MX</strain>
    </source>
</reference>
<sequence>MPSPMADQCVLGRPPVYNSIKTPRPALQLEPEKVMRPLSALIGKAGVAALAAFASATPESPVSDGSPTSLTISEDPVVTAHNTEAIRLMRNPAAPLDWLTTIFIFPRSSFATAAVLEEVADCIVDMVDIDRCLTRSQGDSAQARDMLQERQALAVRAVRMLCVPLLPAQKKGVVEGIILGAAPAFMSREAQEGLFAKCMRRTKARNLLARLIPLLPADLAAAVVLCVVRTFPDSICLPPATTELATVQAAGRLGAAAVDVIRTLPLPAVVALLRSLLLVLSPTVLCACLQQEAALTLLHVLAEQGSTHVSNAGPEAQATVQDWTTHFTILIQRIYAQEPAPSPDRPAPQPCFVQAATACSTAHLWGLTGYLTIVSSPQQRTLIQACIDRVAPRTEQLQQEADMLFRTLHQLLGPSIAGLTK</sequence>
<dbReference type="Proteomes" id="UP001141327">
    <property type="component" value="Unassembled WGS sequence"/>
</dbReference>
<comment type="caution">
    <text evidence="1">The sequence shown here is derived from an EMBL/GenBank/DDBJ whole genome shotgun (WGS) entry which is preliminary data.</text>
</comment>
<dbReference type="EMBL" id="JAPMOS010000015">
    <property type="protein sequence ID" value="KAJ4460084.1"/>
    <property type="molecule type" value="Genomic_DNA"/>
</dbReference>
<protein>
    <submittedName>
        <fullName evidence="1">Uncharacterized protein</fullName>
    </submittedName>
</protein>
<proteinExistence type="predicted"/>
<evidence type="ECO:0000313" key="1">
    <source>
        <dbReference type="EMBL" id="KAJ4460084.1"/>
    </source>
</evidence>
<keyword evidence="2" id="KW-1185">Reference proteome</keyword>
<accession>A0ABQ8URV3</accession>
<gene>
    <name evidence="1" type="ORF">PAPYR_3806</name>
</gene>